<keyword evidence="1" id="KW-0813">Transport</keyword>
<evidence type="ECO:0000256" key="2">
    <source>
        <dbReference type="ARBA" id="ARBA00022927"/>
    </source>
</evidence>
<keyword evidence="7" id="KW-1185">Reference proteome</keyword>
<dbReference type="AlphaFoldDB" id="A0A232EYV7"/>
<dbReference type="GO" id="GO:1990745">
    <property type="term" value="C:EARP complex"/>
    <property type="evidence" value="ECO:0007669"/>
    <property type="project" value="InterPro"/>
</dbReference>
<dbReference type="InterPro" id="IPR040047">
    <property type="entry name" value="VPS50"/>
</dbReference>
<dbReference type="GO" id="GO:0005829">
    <property type="term" value="C:cytosol"/>
    <property type="evidence" value="ECO:0007669"/>
    <property type="project" value="GOC"/>
</dbReference>
<feature type="region of interest" description="Disordered" evidence="4">
    <location>
        <begin position="523"/>
        <end position="543"/>
    </location>
</feature>
<proteinExistence type="predicted"/>
<dbReference type="PANTHER" id="PTHR13258">
    <property type="entry name" value="SYNDETIN"/>
    <property type="match status" value="1"/>
</dbReference>
<accession>A0A232EYV7</accession>
<dbReference type="OrthoDB" id="10263345at2759"/>
<evidence type="ECO:0000256" key="4">
    <source>
        <dbReference type="SAM" id="MobiDB-lite"/>
    </source>
</evidence>
<dbReference type="GO" id="GO:0042147">
    <property type="term" value="P:retrograde transport, endosome to Golgi"/>
    <property type="evidence" value="ECO:0007669"/>
    <property type="project" value="InterPro"/>
</dbReference>
<name>A0A232EYV7_9HYME</name>
<dbReference type="STRING" id="543379.A0A232EYV7"/>
<organism evidence="6 7">
    <name type="scientific">Trichomalopsis sarcophagae</name>
    <dbReference type="NCBI Taxonomy" id="543379"/>
    <lineage>
        <taxon>Eukaryota</taxon>
        <taxon>Metazoa</taxon>
        <taxon>Ecdysozoa</taxon>
        <taxon>Arthropoda</taxon>
        <taxon>Hexapoda</taxon>
        <taxon>Insecta</taxon>
        <taxon>Pterygota</taxon>
        <taxon>Neoptera</taxon>
        <taxon>Endopterygota</taxon>
        <taxon>Hymenoptera</taxon>
        <taxon>Apocrita</taxon>
        <taxon>Proctotrupomorpha</taxon>
        <taxon>Chalcidoidea</taxon>
        <taxon>Pteromalidae</taxon>
        <taxon>Pteromalinae</taxon>
        <taxon>Trichomalopsis</taxon>
    </lineage>
</organism>
<reference evidence="6 7" key="1">
    <citation type="journal article" date="2017" name="Curr. Biol.">
        <title>The Evolution of Venom by Co-option of Single-Copy Genes.</title>
        <authorList>
            <person name="Martinson E.O."/>
            <person name="Mrinalini"/>
            <person name="Kelkar Y.D."/>
            <person name="Chang C.H."/>
            <person name="Werren J.H."/>
        </authorList>
    </citation>
    <scope>NUCLEOTIDE SEQUENCE [LARGE SCALE GENOMIC DNA]</scope>
    <source>
        <strain evidence="6 7">Alberta</strain>
        <tissue evidence="6">Whole body</tissue>
    </source>
</reference>
<sequence>MKSSTNDYLELKFLKNMELDLSFSEKSFTSDFEILESTYEEYFSSSDSFDASRFELMNVPKRLVSEDITAQCKRLICQYNVILKKVLLLILDKQVKFQEQFNRVIKIQEKLDNVLKICESCRNNLKTASHHFSLSSLLILYYCRKRKILKNLIMILYGIKTLNRTKDKLQQLLDSENYPTVIALISDCKRSIDTYNKYNCVVAVHDKLMDTLEFVEESLDMSISKICTSFNANNYASAQDAYKFLGKSQTAIDQLHMHFIATIHSTALSLVLKYAQNDMKSQYNLLCQYVPLNKFYPCLLELCESFLSIWKSYYFVMKWHENEGSTNTENNGYENIIKDHNQKYILQKLQAGIVKVCNDVETKLIIFIDGFDLTNLKFEELLQALNTVDRMLKIGKILCKSNMTKLYECSKNKLLMYFDFYHASRLEELKIFLENDGWGLCPIKSSFRVTQLLEFKQFKNIFNLSQNSRNTEENLFQIVDDFDIYDFSQAFSINASLPFDLNFDKPAEEDILRSSEFGREKVTRRPQRGKISVPSTATHGREENPYSTLCLTIQMRNT</sequence>
<protein>
    <recommendedName>
        <fullName evidence="5">Vacuolar protein sorting-associated protein 54 N-terminal domain-containing protein</fullName>
    </recommendedName>
</protein>
<dbReference type="EMBL" id="NNAY01001592">
    <property type="protein sequence ID" value="OXU23489.1"/>
    <property type="molecule type" value="Genomic_DNA"/>
</dbReference>
<dbReference type="InterPro" id="IPR019515">
    <property type="entry name" value="VPS54_N"/>
</dbReference>
<dbReference type="PANTHER" id="PTHR13258:SF0">
    <property type="entry name" value="SYNDETIN"/>
    <property type="match status" value="1"/>
</dbReference>
<evidence type="ECO:0000256" key="1">
    <source>
        <dbReference type="ARBA" id="ARBA00022448"/>
    </source>
</evidence>
<dbReference type="Proteomes" id="UP000215335">
    <property type="component" value="Unassembled WGS sequence"/>
</dbReference>
<dbReference type="GO" id="GO:0032456">
    <property type="term" value="P:endocytic recycling"/>
    <property type="evidence" value="ECO:0007669"/>
    <property type="project" value="InterPro"/>
</dbReference>
<evidence type="ECO:0000313" key="7">
    <source>
        <dbReference type="Proteomes" id="UP000215335"/>
    </source>
</evidence>
<dbReference type="Pfam" id="PF10475">
    <property type="entry name" value="Vps54_N"/>
    <property type="match status" value="1"/>
</dbReference>
<evidence type="ECO:0000256" key="3">
    <source>
        <dbReference type="ARBA" id="ARBA00023054"/>
    </source>
</evidence>
<keyword evidence="2" id="KW-0653">Protein transport</keyword>
<comment type="caution">
    <text evidence="6">The sequence shown here is derived from an EMBL/GenBank/DDBJ whole genome shotgun (WGS) entry which is preliminary data.</text>
</comment>
<dbReference type="GO" id="GO:0015031">
    <property type="term" value="P:protein transport"/>
    <property type="evidence" value="ECO:0007669"/>
    <property type="project" value="UniProtKB-KW"/>
</dbReference>
<evidence type="ECO:0000259" key="5">
    <source>
        <dbReference type="Pfam" id="PF10475"/>
    </source>
</evidence>
<evidence type="ECO:0000313" key="6">
    <source>
        <dbReference type="EMBL" id="OXU23489.1"/>
    </source>
</evidence>
<gene>
    <name evidence="6" type="ORF">TSAR_007384</name>
</gene>
<keyword evidence="3" id="KW-0175">Coiled coil</keyword>
<dbReference type="GO" id="GO:0000149">
    <property type="term" value="F:SNARE binding"/>
    <property type="evidence" value="ECO:0007669"/>
    <property type="project" value="TreeGrafter"/>
</dbReference>
<feature type="domain" description="Vacuolar protein sorting-associated protein 54 N-terminal" evidence="5">
    <location>
        <begin position="35"/>
        <end position="319"/>
    </location>
</feature>